<evidence type="ECO:0000256" key="5">
    <source>
        <dbReference type="ARBA" id="ARBA00010617"/>
    </source>
</evidence>
<comment type="subcellular location">
    <subcellularLocation>
        <location evidence="4">Endoplasmic reticulum membrane</location>
        <topology evidence="4">Peripheral membrane protein</topology>
    </subcellularLocation>
    <subcellularLocation>
        <location evidence="3">Microsome membrane</location>
        <topology evidence="3">Peripheral membrane protein</topology>
    </subcellularLocation>
</comment>
<evidence type="ECO:0000256" key="6">
    <source>
        <dbReference type="ARBA" id="ARBA00022617"/>
    </source>
</evidence>
<evidence type="ECO:0000256" key="9">
    <source>
        <dbReference type="ARBA" id="ARBA00022848"/>
    </source>
</evidence>
<dbReference type="InterPro" id="IPR017972">
    <property type="entry name" value="Cyt_P450_CS"/>
</dbReference>
<dbReference type="GO" id="GO:0004497">
    <property type="term" value="F:monooxygenase activity"/>
    <property type="evidence" value="ECO:0007669"/>
    <property type="project" value="UniProtKB-KW"/>
</dbReference>
<dbReference type="CDD" id="cd11056">
    <property type="entry name" value="CYP6-like"/>
    <property type="match status" value="2"/>
</dbReference>
<dbReference type="Pfam" id="PF00067">
    <property type="entry name" value="p450"/>
    <property type="match status" value="2"/>
</dbReference>
<evidence type="ECO:0000256" key="14">
    <source>
        <dbReference type="PIRSR" id="PIRSR602401-1"/>
    </source>
</evidence>
<dbReference type="GO" id="GO:0020037">
    <property type="term" value="F:heme binding"/>
    <property type="evidence" value="ECO:0007669"/>
    <property type="project" value="InterPro"/>
</dbReference>
<comment type="function">
    <text evidence="2">May be involved in the metabolism of insect hormones and in the breakdown of synthetic insecticides.</text>
</comment>
<keyword evidence="6 14" id="KW-0349">Heme</keyword>
<dbReference type="AlphaFoldDB" id="A0A482WD79"/>
<evidence type="ECO:0000256" key="12">
    <source>
        <dbReference type="ARBA" id="ARBA00023033"/>
    </source>
</evidence>
<evidence type="ECO:0000313" key="16">
    <source>
        <dbReference type="EMBL" id="RZC42383.1"/>
    </source>
</evidence>
<dbReference type="GO" id="GO:0016705">
    <property type="term" value="F:oxidoreductase activity, acting on paired donors, with incorporation or reduction of molecular oxygen"/>
    <property type="evidence" value="ECO:0007669"/>
    <property type="project" value="InterPro"/>
</dbReference>
<keyword evidence="13 15" id="KW-0472">Membrane</keyword>
<keyword evidence="7 14" id="KW-0479">Metal-binding</keyword>
<dbReference type="Proteomes" id="UP000292052">
    <property type="component" value="Unassembled WGS sequence"/>
</dbReference>
<dbReference type="FunFam" id="1.10.630.10:FF:000042">
    <property type="entry name" value="Cytochrome P450"/>
    <property type="match status" value="2"/>
</dbReference>
<evidence type="ECO:0000256" key="11">
    <source>
        <dbReference type="ARBA" id="ARBA00023004"/>
    </source>
</evidence>
<name>A0A482WD79_ASBVE</name>
<evidence type="ECO:0000256" key="7">
    <source>
        <dbReference type="ARBA" id="ARBA00022723"/>
    </source>
</evidence>
<keyword evidence="10" id="KW-0560">Oxidoreductase</keyword>
<reference evidence="16 17" key="1">
    <citation type="submission" date="2017-03" db="EMBL/GenBank/DDBJ databases">
        <title>Genome of the blue death feigning beetle - Asbolus verrucosus.</title>
        <authorList>
            <person name="Rider S.D."/>
        </authorList>
    </citation>
    <scope>NUCLEOTIDE SEQUENCE [LARGE SCALE GENOMIC DNA]</scope>
    <source>
        <strain evidence="16">Butters</strain>
        <tissue evidence="16">Head and leg muscle</tissue>
    </source>
</reference>
<dbReference type="STRING" id="1661398.A0A482WD79"/>
<sequence>YSLTMILILLTVAIGALFYILSLNYQYWRKRGVPGPKPTFLLGNLGQSFFLKKSPAEVFEQIYKEYPNHPIVGIYRASTPTLIIRDPEVIRDVTVKSFGHFHDNDLLIKKEIDPLFGRSPFVLRGEEWKTVRTQLTPGFTSGKMKWIYPLLENVCVQFVKFIENQPTALNGEGYEGKELCMRFTLNNVGTCAFGLEAKCFEEENPEFRQIANRFLSPEAFQAIKVFMVSIIPIMAKFISIKFTPADVEEKLTNIVSQTLKYREENNIVRNDFLHILHQLKKTCKVYEFTDVDVTAHAAGFFGDGYETSSVVMSFILYELATSPKAQSILREEINKAFEENDGKIPYEVLQGLPYLDAVLNETLRLRPPLGSLNKICTKPYTYVPKDDDVIRHPVNIEQGTPIVLPLYGLHRDPKYFEDPNRFKPERFVGANKEKITKYSFLPFGEGPRACLGQRFGILQIKIGLAYVIKNFKISVNKKTIEPIKYEPLYFLTLPQGGLWLDFQRRGVPGPKPTFLLGNVGPSFFLKKSLAEVFADVYNEYQNVPVVGIYTATTPTLIIRDPEVIKDVIVKSFSNFRDNALYIDKETDPLFGRHPFILRGDEWKSTRVQLTPGFTSGKMKWIYPLLEDISEKFAKFIASQPKALNGEGYEAKELCVRFTLNNVGSCAFGLEAKCFEEENSEFRQLADKFFSARCFQMVKLFLISLIPPLTRIVSMKFTPKDVEEKLTNIVTQTLKYREDNNVVRNDFLHILQQLKNSSKDCEFTDLDVTAHAAGFFIDGYETSSLSMGFLLYELARNPDVQSKLREEVSQAFEENDGKMPYEVVQGLSYLDGVVNEALRMHPPLGSLNKVCTKPYTYIPRDDDEIKKSFTVETDTTVIISLYGLHRDPKYFEDPHVFKPERFIGENREKLTKYAYLPFGEGPRACLGQRFGILQIKIGVAYVIKNFELSVNRKMRTPVKYDPIYFLTFAKDGLWLDFKKIEP</sequence>
<dbReference type="GO" id="GO:0005789">
    <property type="term" value="C:endoplasmic reticulum membrane"/>
    <property type="evidence" value="ECO:0007669"/>
    <property type="project" value="UniProtKB-SubCell"/>
</dbReference>
<keyword evidence="9" id="KW-0492">Microsome</keyword>
<comment type="caution">
    <text evidence="16">The sequence shown here is derived from an EMBL/GenBank/DDBJ whole genome shotgun (WGS) entry which is preliminary data.</text>
</comment>
<dbReference type="Gene3D" id="1.10.630.10">
    <property type="entry name" value="Cytochrome P450"/>
    <property type="match status" value="2"/>
</dbReference>
<evidence type="ECO:0000256" key="3">
    <source>
        <dbReference type="ARBA" id="ARBA00004174"/>
    </source>
</evidence>
<dbReference type="InterPro" id="IPR002401">
    <property type="entry name" value="Cyt_P450_E_grp-I"/>
</dbReference>
<evidence type="ECO:0000256" key="13">
    <source>
        <dbReference type="ARBA" id="ARBA00023136"/>
    </source>
</evidence>
<dbReference type="InterPro" id="IPR050476">
    <property type="entry name" value="Insect_CytP450_Detox"/>
</dbReference>
<evidence type="ECO:0000256" key="1">
    <source>
        <dbReference type="ARBA" id="ARBA00001971"/>
    </source>
</evidence>
<evidence type="ECO:0000313" key="17">
    <source>
        <dbReference type="Proteomes" id="UP000292052"/>
    </source>
</evidence>
<dbReference type="EMBL" id="QDEB01008376">
    <property type="protein sequence ID" value="RZC42383.1"/>
    <property type="molecule type" value="Genomic_DNA"/>
</dbReference>
<accession>A0A482WD79</accession>
<dbReference type="PANTHER" id="PTHR24292:SF84">
    <property type="entry name" value="CYTOCHROME P450 28A5-RELATED"/>
    <property type="match status" value="1"/>
</dbReference>
<evidence type="ECO:0000256" key="2">
    <source>
        <dbReference type="ARBA" id="ARBA00003690"/>
    </source>
</evidence>
<keyword evidence="11 14" id="KW-0408">Iron</keyword>
<keyword evidence="15" id="KW-1133">Transmembrane helix</keyword>
<comment type="cofactor">
    <cofactor evidence="1 14">
        <name>heme</name>
        <dbReference type="ChEBI" id="CHEBI:30413"/>
    </cofactor>
</comment>
<gene>
    <name evidence="16" type="ORF">BDFB_005707</name>
</gene>
<dbReference type="GO" id="GO:0005506">
    <property type="term" value="F:iron ion binding"/>
    <property type="evidence" value="ECO:0007669"/>
    <property type="project" value="InterPro"/>
</dbReference>
<dbReference type="PANTHER" id="PTHR24292">
    <property type="entry name" value="CYTOCHROME P450"/>
    <property type="match status" value="1"/>
</dbReference>
<dbReference type="SUPFAM" id="SSF48264">
    <property type="entry name" value="Cytochrome P450"/>
    <property type="match status" value="2"/>
</dbReference>
<evidence type="ECO:0000256" key="8">
    <source>
        <dbReference type="ARBA" id="ARBA00022824"/>
    </source>
</evidence>
<dbReference type="PROSITE" id="PS00086">
    <property type="entry name" value="CYTOCHROME_P450"/>
    <property type="match status" value="2"/>
</dbReference>
<dbReference type="InterPro" id="IPR036396">
    <property type="entry name" value="Cyt_P450_sf"/>
</dbReference>
<keyword evidence="17" id="KW-1185">Reference proteome</keyword>
<dbReference type="InterPro" id="IPR001128">
    <property type="entry name" value="Cyt_P450"/>
</dbReference>
<protein>
    <submittedName>
        <fullName evidence="16">p450 domain containing protein</fullName>
    </submittedName>
</protein>
<organism evidence="16 17">
    <name type="scientific">Asbolus verrucosus</name>
    <name type="common">Desert ironclad beetle</name>
    <dbReference type="NCBI Taxonomy" id="1661398"/>
    <lineage>
        <taxon>Eukaryota</taxon>
        <taxon>Metazoa</taxon>
        <taxon>Ecdysozoa</taxon>
        <taxon>Arthropoda</taxon>
        <taxon>Hexapoda</taxon>
        <taxon>Insecta</taxon>
        <taxon>Pterygota</taxon>
        <taxon>Neoptera</taxon>
        <taxon>Endopterygota</taxon>
        <taxon>Coleoptera</taxon>
        <taxon>Polyphaga</taxon>
        <taxon>Cucujiformia</taxon>
        <taxon>Tenebrionidae</taxon>
        <taxon>Pimeliinae</taxon>
        <taxon>Asbolus</taxon>
    </lineage>
</organism>
<dbReference type="PRINTS" id="PR00463">
    <property type="entry name" value="EP450I"/>
</dbReference>
<keyword evidence="15" id="KW-0812">Transmembrane</keyword>
<evidence type="ECO:0000256" key="4">
    <source>
        <dbReference type="ARBA" id="ARBA00004406"/>
    </source>
</evidence>
<feature type="transmembrane region" description="Helical" evidence="15">
    <location>
        <begin position="6"/>
        <end position="27"/>
    </location>
</feature>
<comment type="similarity">
    <text evidence="5">Belongs to the cytochrome P450 family.</text>
</comment>
<evidence type="ECO:0000256" key="15">
    <source>
        <dbReference type="SAM" id="Phobius"/>
    </source>
</evidence>
<proteinExistence type="inferred from homology"/>
<dbReference type="PRINTS" id="PR00385">
    <property type="entry name" value="P450"/>
</dbReference>
<evidence type="ECO:0000256" key="10">
    <source>
        <dbReference type="ARBA" id="ARBA00023002"/>
    </source>
</evidence>
<feature type="binding site" description="axial binding residue" evidence="14">
    <location>
        <position position="450"/>
    </location>
    <ligand>
        <name>heme</name>
        <dbReference type="ChEBI" id="CHEBI:30413"/>
    </ligand>
    <ligandPart>
        <name>Fe</name>
        <dbReference type="ChEBI" id="CHEBI:18248"/>
    </ligandPart>
</feature>
<keyword evidence="12" id="KW-0503">Monooxygenase</keyword>
<dbReference type="OrthoDB" id="2789670at2759"/>
<keyword evidence="8" id="KW-0256">Endoplasmic reticulum</keyword>
<feature type="non-terminal residue" evidence="16">
    <location>
        <position position="1"/>
    </location>
</feature>